<evidence type="ECO:0000256" key="1">
    <source>
        <dbReference type="ARBA" id="ARBA00022473"/>
    </source>
</evidence>
<dbReference type="GO" id="GO:0005634">
    <property type="term" value="C:nucleus"/>
    <property type="evidence" value="ECO:0007669"/>
    <property type="project" value="TreeGrafter"/>
</dbReference>
<feature type="region of interest" description="Disordered" evidence="8">
    <location>
        <begin position="42"/>
        <end position="91"/>
    </location>
</feature>
<dbReference type="CDD" id="cd11428">
    <property type="entry name" value="bHLH_TS_NGN"/>
    <property type="match status" value="1"/>
</dbReference>
<evidence type="ECO:0000256" key="4">
    <source>
        <dbReference type="ARBA" id="ARBA00023015"/>
    </source>
</evidence>
<gene>
    <name evidence="11" type="primary">LOC113211231</name>
</gene>
<dbReference type="RefSeq" id="XP_052126546.1">
    <property type="nucleotide sequence ID" value="XM_052270586.1"/>
</dbReference>
<dbReference type="Pfam" id="PF00010">
    <property type="entry name" value="HLH"/>
    <property type="match status" value="1"/>
</dbReference>
<keyword evidence="7" id="KW-0539">Nucleus</keyword>
<evidence type="ECO:0000259" key="9">
    <source>
        <dbReference type="PROSITE" id="PS50888"/>
    </source>
</evidence>
<feature type="domain" description="BHLH" evidence="9">
    <location>
        <begin position="99"/>
        <end position="151"/>
    </location>
</feature>
<dbReference type="PANTHER" id="PTHR19290">
    <property type="entry name" value="BASIC HELIX-LOOP-HELIX PROTEIN NEUROGENIN-RELATED"/>
    <property type="match status" value="1"/>
</dbReference>
<keyword evidence="5" id="KW-0238">DNA-binding</keyword>
<evidence type="ECO:0000313" key="10">
    <source>
        <dbReference type="Proteomes" id="UP000504606"/>
    </source>
</evidence>
<dbReference type="OrthoDB" id="5969565at2759"/>
<dbReference type="PANTHER" id="PTHR19290:SF163">
    <property type="entry name" value="BASIC HELIX-LOOP-HELIX NEURAL TRANSCRIPTION FACTOR TAP"/>
    <property type="match status" value="1"/>
</dbReference>
<feature type="region of interest" description="Disordered" evidence="8">
    <location>
        <begin position="265"/>
        <end position="389"/>
    </location>
</feature>
<reference evidence="11" key="1">
    <citation type="submission" date="2025-08" db="UniProtKB">
        <authorList>
            <consortium name="RefSeq"/>
        </authorList>
    </citation>
    <scope>IDENTIFICATION</scope>
    <source>
        <tissue evidence="11">Whole organism</tissue>
    </source>
</reference>
<dbReference type="SMART" id="SM00353">
    <property type="entry name" value="HLH"/>
    <property type="match status" value="1"/>
</dbReference>
<sequence>MTRLGLTDLAVKLEAMDSDQSDMEDSFLDMEQVDVDELAMALDGGQESCMSAMSGGSSVNDHDEDSSPASKPGRPRRAGTRTRRTRAKSPTQVARLKRCRRMKANDRERNRMHLLNEALDRLRCVLPTFPEDTKLTKIETLRFAHNYIWAMSQTVQSVREGRASTPVTISVGSVTVTVGGDQGNMITSTTGSCAIAQQRRSGHQFLPYSPLGAAGWDNAPHDLLAGMEASPGHNPFAMDATQQYSSPLKADGVLTPHYGSPLKADGITTPHYGTPVKADGASTPHYGSPLKADVGSTPHYGSPLKADRASAPQYGSPHKPEEASRTPHYGSPHTPEEAPRTPLYGSPCKMEAATHGAVTPQYSGSSGSPCKSEQGGSTPGSQSHYTSLSPCKLPATPLCTPPPTPQHSSYSPDSVDSAASLMFGELEDSYLQYGAQGFHQHGGLHDVHGHGHGLGLQHRFNSHPTMLFNRGGMQRTAVLR</sequence>
<evidence type="ECO:0000256" key="6">
    <source>
        <dbReference type="ARBA" id="ARBA00023163"/>
    </source>
</evidence>
<evidence type="ECO:0000256" key="2">
    <source>
        <dbReference type="ARBA" id="ARBA00022782"/>
    </source>
</evidence>
<dbReference type="KEGG" id="foc:113211231"/>
<keyword evidence="10" id="KW-1185">Reference proteome</keyword>
<proteinExistence type="predicted"/>
<evidence type="ECO:0000256" key="8">
    <source>
        <dbReference type="SAM" id="MobiDB-lite"/>
    </source>
</evidence>
<evidence type="ECO:0000256" key="5">
    <source>
        <dbReference type="ARBA" id="ARBA00023125"/>
    </source>
</evidence>
<dbReference type="GO" id="GO:0007423">
    <property type="term" value="P:sensory organ development"/>
    <property type="evidence" value="ECO:0007669"/>
    <property type="project" value="TreeGrafter"/>
</dbReference>
<dbReference type="SUPFAM" id="SSF47459">
    <property type="entry name" value="HLH, helix-loop-helix DNA-binding domain"/>
    <property type="match status" value="1"/>
</dbReference>
<dbReference type="GO" id="GO:0000981">
    <property type="term" value="F:DNA-binding transcription factor activity, RNA polymerase II-specific"/>
    <property type="evidence" value="ECO:0007669"/>
    <property type="project" value="TreeGrafter"/>
</dbReference>
<dbReference type="GO" id="GO:0045944">
    <property type="term" value="P:positive regulation of transcription by RNA polymerase II"/>
    <property type="evidence" value="ECO:0007669"/>
    <property type="project" value="TreeGrafter"/>
</dbReference>
<name>A0A9C6U779_FRAOC</name>
<dbReference type="FunFam" id="4.10.280.10:FF:000006">
    <property type="entry name" value="Neurogenic differentiation factor"/>
    <property type="match status" value="1"/>
</dbReference>
<dbReference type="InterPro" id="IPR050359">
    <property type="entry name" value="bHLH_transcription_factors"/>
</dbReference>
<organism evidence="10 11">
    <name type="scientific">Frankliniella occidentalis</name>
    <name type="common">Western flower thrips</name>
    <name type="synonym">Euthrips occidentalis</name>
    <dbReference type="NCBI Taxonomy" id="133901"/>
    <lineage>
        <taxon>Eukaryota</taxon>
        <taxon>Metazoa</taxon>
        <taxon>Ecdysozoa</taxon>
        <taxon>Arthropoda</taxon>
        <taxon>Hexapoda</taxon>
        <taxon>Insecta</taxon>
        <taxon>Pterygota</taxon>
        <taxon>Neoptera</taxon>
        <taxon>Paraneoptera</taxon>
        <taxon>Thysanoptera</taxon>
        <taxon>Terebrantia</taxon>
        <taxon>Thripoidea</taxon>
        <taxon>Thripidae</taxon>
        <taxon>Frankliniella</taxon>
    </lineage>
</organism>
<evidence type="ECO:0000256" key="3">
    <source>
        <dbReference type="ARBA" id="ARBA00022902"/>
    </source>
</evidence>
<feature type="compositionally biased region" description="Polar residues" evidence="8">
    <location>
        <begin position="360"/>
        <end position="389"/>
    </location>
</feature>
<dbReference type="GO" id="GO:0061564">
    <property type="term" value="P:axon development"/>
    <property type="evidence" value="ECO:0007669"/>
    <property type="project" value="TreeGrafter"/>
</dbReference>
<keyword evidence="2" id="KW-0221">Differentiation</keyword>
<dbReference type="GO" id="GO:0070888">
    <property type="term" value="F:E-box binding"/>
    <property type="evidence" value="ECO:0007669"/>
    <property type="project" value="TreeGrafter"/>
</dbReference>
<dbReference type="CTD" id="39935"/>
<dbReference type="Gene3D" id="4.10.280.10">
    <property type="entry name" value="Helix-loop-helix DNA-binding domain"/>
    <property type="match status" value="1"/>
</dbReference>
<keyword evidence="1" id="KW-0217">Developmental protein</keyword>
<protein>
    <submittedName>
        <fullName evidence="11">Neurogenic differentiation factor 6-A isoform X1</fullName>
    </submittedName>
</protein>
<feature type="compositionally biased region" description="Polar residues" evidence="8">
    <location>
        <begin position="48"/>
        <end position="59"/>
    </location>
</feature>
<accession>A0A9C6U779</accession>
<dbReference type="AlphaFoldDB" id="A0A9C6U779"/>
<evidence type="ECO:0000313" key="11">
    <source>
        <dbReference type="RefSeq" id="XP_052126546.1"/>
    </source>
</evidence>
<keyword evidence="6" id="KW-0804">Transcription</keyword>
<dbReference type="GO" id="GO:0046983">
    <property type="term" value="F:protein dimerization activity"/>
    <property type="evidence" value="ECO:0007669"/>
    <property type="project" value="InterPro"/>
</dbReference>
<dbReference type="GeneID" id="113211231"/>
<keyword evidence="4" id="KW-0805">Transcription regulation</keyword>
<dbReference type="Proteomes" id="UP000504606">
    <property type="component" value="Unplaced"/>
</dbReference>
<feature type="region of interest" description="Disordered" evidence="8">
    <location>
        <begin position="396"/>
        <end position="415"/>
    </location>
</feature>
<keyword evidence="3" id="KW-0524">Neurogenesis</keyword>
<dbReference type="PROSITE" id="PS50888">
    <property type="entry name" value="BHLH"/>
    <property type="match status" value="1"/>
</dbReference>
<dbReference type="InterPro" id="IPR036638">
    <property type="entry name" value="HLH_DNA-bd_sf"/>
</dbReference>
<dbReference type="InterPro" id="IPR011598">
    <property type="entry name" value="bHLH_dom"/>
</dbReference>
<feature type="compositionally biased region" description="Basic residues" evidence="8">
    <location>
        <begin position="73"/>
        <end position="87"/>
    </location>
</feature>
<evidence type="ECO:0000256" key="7">
    <source>
        <dbReference type="ARBA" id="ARBA00023242"/>
    </source>
</evidence>